<sequence>MNCDETRELFGLISDLPPDHPERVAFDWHIMSCESCAAEYAIWQESLEIIQDYAHEVTYEQGEAINRSVMARIFAERDLLADALETGTPTARGFRSRLAMWAAGCFIVFICSSLFFVFSNSTGQSDNITSQTGILPAAVATTGVDSTGAISVNLSNVSRGIVAPFVAQIGPTYPQYWMILSLAGMGLVLFSWKGLRRIKK</sequence>
<gene>
    <name evidence="2" type="ORF">J2Z32_004401</name>
</gene>
<protein>
    <recommendedName>
        <fullName evidence="4">Zinc-finger domain-containing protein</fullName>
    </recommendedName>
</protein>
<keyword evidence="1" id="KW-1133">Transmembrane helix</keyword>
<comment type="caution">
    <text evidence="2">The sequence shown here is derived from an EMBL/GenBank/DDBJ whole genome shotgun (WGS) entry which is preliminary data.</text>
</comment>
<evidence type="ECO:0000313" key="2">
    <source>
        <dbReference type="EMBL" id="MBP1907720.1"/>
    </source>
</evidence>
<evidence type="ECO:0000313" key="3">
    <source>
        <dbReference type="Proteomes" id="UP001519272"/>
    </source>
</evidence>
<feature type="transmembrane region" description="Helical" evidence="1">
    <location>
        <begin position="98"/>
        <end position="118"/>
    </location>
</feature>
<organism evidence="2 3">
    <name type="scientific">Paenibacillus turicensis</name>
    <dbReference type="NCBI Taxonomy" id="160487"/>
    <lineage>
        <taxon>Bacteria</taxon>
        <taxon>Bacillati</taxon>
        <taxon>Bacillota</taxon>
        <taxon>Bacilli</taxon>
        <taxon>Bacillales</taxon>
        <taxon>Paenibacillaceae</taxon>
        <taxon>Paenibacillus</taxon>
    </lineage>
</organism>
<feature type="transmembrane region" description="Helical" evidence="1">
    <location>
        <begin position="176"/>
        <end position="195"/>
    </location>
</feature>
<dbReference type="RefSeq" id="WP_210091296.1">
    <property type="nucleotide sequence ID" value="NZ_JAGGKG010000032.1"/>
</dbReference>
<accession>A0ABS4FYW1</accession>
<dbReference type="EMBL" id="JAGGKG010000032">
    <property type="protein sequence ID" value="MBP1907720.1"/>
    <property type="molecule type" value="Genomic_DNA"/>
</dbReference>
<keyword evidence="1" id="KW-0812">Transmembrane</keyword>
<reference evidence="2 3" key="1">
    <citation type="submission" date="2021-03" db="EMBL/GenBank/DDBJ databases">
        <title>Genomic Encyclopedia of Type Strains, Phase IV (KMG-IV): sequencing the most valuable type-strain genomes for metagenomic binning, comparative biology and taxonomic classification.</title>
        <authorList>
            <person name="Goeker M."/>
        </authorList>
    </citation>
    <scope>NUCLEOTIDE SEQUENCE [LARGE SCALE GENOMIC DNA]</scope>
    <source>
        <strain evidence="2 3">DSM 14349</strain>
    </source>
</reference>
<keyword evidence="1" id="KW-0472">Membrane</keyword>
<keyword evidence="3" id="KW-1185">Reference proteome</keyword>
<name>A0ABS4FYW1_9BACL</name>
<dbReference type="Proteomes" id="UP001519272">
    <property type="component" value="Unassembled WGS sequence"/>
</dbReference>
<proteinExistence type="predicted"/>
<evidence type="ECO:0008006" key="4">
    <source>
        <dbReference type="Google" id="ProtNLM"/>
    </source>
</evidence>
<evidence type="ECO:0000256" key="1">
    <source>
        <dbReference type="SAM" id="Phobius"/>
    </source>
</evidence>